<proteinExistence type="predicted"/>
<evidence type="ECO:0000313" key="1">
    <source>
        <dbReference type="EMBL" id="OEZ90771.1"/>
    </source>
</evidence>
<dbReference type="Proteomes" id="UP000175989">
    <property type="component" value="Unassembled WGS sequence"/>
</dbReference>
<accession>A0A1E7W4U4</accession>
<protein>
    <recommendedName>
        <fullName evidence="3">Lactate dehydrogenase</fullName>
    </recommendedName>
</protein>
<name>A0A1E7W4U4_9BURK</name>
<gene>
    <name evidence="1" type="ORF">DUPY_53780</name>
</gene>
<sequence length="454" mass="48529">MWENRTRSTAAVMMAQNFGNEPMAGRLKGLGAELLRQVAYDGQDFSQSIQRAPDGVQADTYDMLVAPTQVSQHGMGDNRIALTITTRSGVKVELALDAGDNSVAIKAQGDGKLNDTERKALGKLADAFQQAVDGITEDPPRIDLAGLTQFDQGALASVDLKASIKLNPRETQKLDFHADGAGRSVSIDGPSGSAKIGVDLTQPAAWGNKEQQAKAIDRYVQQVDQASGRGQARGAMPAMFKDAFIGMNSNYGTPAVPPAPDRMLGERDQALTTGLADFNASFSLPDVASNPARPSEKDSFSYELSQKTQISGKSAWDLSVSQQQQSRLKASYHQPVKAGATLALDLSPNSQNYKYVTIDDTASSSTSFKYDQGLLAKASHEMQAARSTRVLEVMFGKVTDDHTTPEGKSSSRDLMAELKGDVLPTGAWERAQALDAINDKIFLQANPDAIAVGG</sequence>
<comment type="caution">
    <text evidence="1">The sequence shown here is derived from an EMBL/GenBank/DDBJ whole genome shotgun (WGS) entry which is preliminary data.</text>
</comment>
<keyword evidence="2" id="KW-1185">Reference proteome</keyword>
<dbReference type="EMBL" id="LROM01000156">
    <property type="protein sequence ID" value="OEZ90771.1"/>
    <property type="molecule type" value="Genomic_DNA"/>
</dbReference>
<dbReference type="AlphaFoldDB" id="A0A1E7W4U4"/>
<evidence type="ECO:0008006" key="3">
    <source>
        <dbReference type="Google" id="ProtNLM"/>
    </source>
</evidence>
<evidence type="ECO:0000313" key="2">
    <source>
        <dbReference type="Proteomes" id="UP000175989"/>
    </source>
</evidence>
<dbReference type="PATRIC" id="fig|762836.4.peg.5526"/>
<organism evidence="1 2">
    <name type="scientific">Duganella phyllosphaerae</name>
    <dbReference type="NCBI Taxonomy" id="762836"/>
    <lineage>
        <taxon>Bacteria</taxon>
        <taxon>Pseudomonadati</taxon>
        <taxon>Pseudomonadota</taxon>
        <taxon>Betaproteobacteria</taxon>
        <taxon>Burkholderiales</taxon>
        <taxon>Oxalobacteraceae</taxon>
        <taxon>Telluria group</taxon>
        <taxon>Duganella</taxon>
    </lineage>
</organism>
<reference evidence="2" key="1">
    <citation type="journal article" date="2016" name="Front. Microbiol.">
        <title>Molecular Keys to the Janthinobacterium and Duganella spp. Interaction with the Plant Pathogen Fusarium graminearum.</title>
        <authorList>
            <person name="Haack F.S."/>
            <person name="Poehlein A."/>
            <person name="Kroger C."/>
            <person name="Voigt C.A."/>
            <person name="Piepenbring M."/>
            <person name="Bode H.B."/>
            <person name="Daniel R."/>
            <person name="Schafer W."/>
            <person name="Streit W.R."/>
        </authorList>
    </citation>
    <scope>NUCLEOTIDE SEQUENCE [LARGE SCALE GENOMIC DNA]</scope>
    <source>
        <strain evidence="2">T54</strain>
    </source>
</reference>